<evidence type="ECO:0000313" key="2">
    <source>
        <dbReference type="Proteomes" id="UP000185678"/>
    </source>
</evidence>
<keyword evidence="2" id="KW-1185">Reference proteome</keyword>
<evidence type="ECO:0000313" key="1">
    <source>
        <dbReference type="EMBL" id="SIS47921.1"/>
    </source>
</evidence>
<gene>
    <name evidence="1" type="ORF">SAMN05421779_102182</name>
</gene>
<dbReference type="InterPro" id="IPR027417">
    <property type="entry name" value="P-loop_NTPase"/>
</dbReference>
<dbReference type="RefSeq" id="WP_076399600.1">
    <property type="nucleotide sequence ID" value="NZ_FTOA01000002.1"/>
</dbReference>
<dbReference type="OrthoDB" id="3213869at2"/>
<dbReference type="AlphaFoldDB" id="A0A1N7JF94"/>
<dbReference type="STRING" id="80876.SAMN05421779_102182"/>
<organism evidence="1 2">
    <name type="scientific">Insolitispirillum peregrinum</name>
    <dbReference type="NCBI Taxonomy" id="80876"/>
    <lineage>
        <taxon>Bacteria</taxon>
        <taxon>Pseudomonadati</taxon>
        <taxon>Pseudomonadota</taxon>
        <taxon>Alphaproteobacteria</taxon>
        <taxon>Rhodospirillales</taxon>
        <taxon>Novispirillaceae</taxon>
        <taxon>Insolitispirillum</taxon>
    </lineage>
</organism>
<proteinExistence type="predicted"/>
<sequence length="320" mass="34833">MSEMLVQQNTAHPPLQNGHDYTLFGWRVHSDGQFPELAAWDGDPGHSPDVRICQGAAAPLEGAVHRFGPLLDFTDSTFRFVVPEIATYRLDGQRGEPSTITIAPAVGMTIDSPEVRLFFFGTVLAALCYRRGLIPLHASAIDINGRALLLSGPSGLGKSTLAATFYQHGYPLLSDDLCALDVSIPGSPTILPCLAYLKLWQDAARHLAIPTGPLEPVREGQNKFKVPVPSAARQRMALRQVVLLRRVAQPDDGGLFPLRGSTALRQYDLFHRPRLGIAMGYQADMLLALAAVAQHVPFAELRRQDDLSALPALVRLLLAP</sequence>
<dbReference type="Proteomes" id="UP000185678">
    <property type="component" value="Unassembled WGS sequence"/>
</dbReference>
<evidence type="ECO:0008006" key="3">
    <source>
        <dbReference type="Google" id="ProtNLM"/>
    </source>
</evidence>
<protein>
    <recommendedName>
        <fullName evidence="3">Hpr(Ser) kinase/phosphatase</fullName>
    </recommendedName>
</protein>
<reference evidence="1 2" key="1">
    <citation type="submission" date="2017-01" db="EMBL/GenBank/DDBJ databases">
        <authorList>
            <person name="Mah S.A."/>
            <person name="Swanson W.J."/>
            <person name="Moy G.W."/>
            <person name="Vacquier V.D."/>
        </authorList>
    </citation>
    <scope>NUCLEOTIDE SEQUENCE [LARGE SCALE GENOMIC DNA]</scope>
    <source>
        <strain evidence="1 2">DSM 11589</strain>
    </source>
</reference>
<accession>A0A1N7JF94</accession>
<name>A0A1N7JF94_9PROT</name>
<dbReference type="SUPFAM" id="SSF53795">
    <property type="entry name" value="PEP carboxykinase-like"/>
    <property type="match status" value="1"/>
</dbReference>
<dbReference type="EMBL" id="FTOA01000002">
    <property type="protein sequence ID" value="SIS47921.1"/>
    <property type="molecule type" value="Genomic_DNA"/>
</dbReference>
<dbReference type="Gene3D" id="3.40.50.300">
    <property type="entry name" value="P-loop containing nucleotide triphosphate hydrolases"/>
    <property type="match status" value="1"/>
</dbReference>